<reference evidence="2 3" key="1">
    <citation type="submission" date="2019-03" db="EMBL/GenBank/DDBJ databases">
        <authorList>
            <person name="Gaulin E."/>
            <person name="Dumas B."/>
        </authorList>
    </citation>
    <scope>NUCLEOTIDE SEQUENCE [LARGE SCALE GENOMIC DNA]</scope>
    <source>
        <strain evidence="2">CBS 568.67</strain>
    </source>
</reference>
<evidence type="ECO:0000313" key="2">
    <source>
        <dbReference type="EMBL" id="VFT80415.1"/>
    </source>
</evidence>
<reference evidence="1" key="2">
    <citation type="submission" date="2019-06" db="EMBL/GenBank/DDBJ databases">
        <title>Genomics analysis of Aphanomyces spp. identifies a new class of oomycete effector associated with host adaptation.</title>
        <authorList>
            <person name="Gaulin E."/>
        </authorList>
    </citation>
    <scope>NUCLEOTIDE SEQUENCE</scope>
    <source>
        <strain evidence="1">CBS 578.67</strain>
    </source>
</reference>
<keyword evidence="3" id="KW-1185">Reference proteome</keyword>
<organism evidence="2 3">
    <name type="scientific">Aphanomyces stellatus</name>
    <dbReference type="NCBI Taxonomy" id="120398"/>
    <lineage>
        <taxon>Eukaryota</taxon>
        <taxon>Sar</taxon>
        <taxon>Stramenopiles</taxon>
        <taxon>Oomycota</taxon>
        <taxon>Saprolegniomycetes</taxon>
        <taxon>Saprolegniales</taxon>
        <taxon>Verrucalvaceae</taxon>
        <taxon>Aphanomyces</taxon>
    </lineage>
</organism>
<dbReference type="EMBL" id="CAADRA010000534">
    <property type="protein sequence ID" value="VFT80415.1"/>
    <property type="molecule type" value="Genomic_DNA"/>
</dbReference>
<sequence length="487" mass="53971">MRPTRDPWANDVDVAAAILENNANMRMKHVVQSSMTVSKVQAVWGLLKHMCDVLTSASSVTHVYEKLLDMEAEVVASGSSPMTYAHLMLRQHCALQGHLMWPAPRNKSLKSVFSFCPHFTCRGHLPLAFMFAIHVEAASRACPHCHATLNYRMFQLGELLQSTKSIRVRRQGGEDFAVEFPPIPQNGSLTSFMDALIATFPAECPEVHKPAIQQLLDHVNTVLDIHLNHCVGAMTCDLVHAMLYSVVRNLGNASCAVACCANFDYWNHPQTILASMVRYHKFMHLVGQMGPSKFLCPTFDIVMVEYAHSLFDGQDYATFYKQATGSECKVVATNLQSEVVVSNETYADGLATTYSGWEAYFGEMYLPRAPPCSKDRHPSHTDDTMSKEFPEAAARLQNRSLDKVQICAVDTLLELSPKPKSCPFILPVIGTPFIADLGSLQEIAPVVLVLEESWQLAGDVGYSNGWRALPEKLIATWMSEAAKSSAQ</sequence>
<proteinExistence type="predicted"/>
<protein>
    <submittedName>
        <fullName evidence="2">Aste57867_3242 protein</fullName>
    </submittedName>
</protein>
<name>A0A485KAB2_9STRA</name>
<evidence type="ECO:0000313" key="3">
    <source>
        <dbReference type="Proteomes" id="UP000332933"/>
    </source>
</evidence>
<evidence type="ECO:0000313" key="1">
    <source>
        <dbReference type="EMBL" id="KAF0715690.1"/>
    </source>
</evidence>
<accession>A0A485KAB2</accession>
<gene>
    <name evidence="2" type="primary">Aste57867_3242</name>
    <name evidence="1" type="ORF">As57867_003232</name>
    <name evidence="2" type="ORF">ASTE57867_3242</name>
</gene>
<dbReference type="AlphaFoldDB" id="A0A485KAB2"/>
<dbReference type="EMBL" id="VJMH01000534">
    <property type="protein sequence ID" value="KAF0715690.1"/>
    <property type="molecule type" value="Genomic_DNA"/>
</dbReference>
<dbReference type="Proteomes" id="UP000332933">
    <property type="component" value="Unassembled WGS sequence"/>
</dbReference>